<sequence length="342" mass="39214">MFTTRFSHAALLKKKVISSSTRSFNASALLTQKKTSNEESIDASLAKAASESQLSLSSSELIYRPELWKGLPSSVVVQLYRARVIALGKNYKRSDVELKSILSNAANPLEAQTLYNIYNSTEADIYKADSETDYDNYVTEGEYMEDPLEPYGFDEYPSGAQDIVRDFRDLMEFNRKAAFELPQLAQYRKPYNPVSKKDAPIIYKYTRFIGESHPGERKVVLQLKLKDLQLNENAQHKFKLLSGSRYDHKTDIFLMSSDRYLEPAQNASFLSDVLSDLIKESNNKPEEYADIPLDKRFTNSKYAKKQRKNKNFIPFPKEWERPHQADKRTIRLTNVVDAAGNV</sequence>
<dbReference type="InterPro" id="IPR039848">
    <property type="entry name" value="Ribosomal_mS35_mt"/>
</dbReference>
<keyword evidence="2" id="KW-0687">Ribonucleoprotein</keyword>
<dbReference type="OrthoDB" id="283424at2759"/>
<dbReference type="GO" id="GO:0005763">
    <property type="term" value="C:mitochondrial small ribosomal subunit"/>
    <property type="evidence" value="ECO:0007669"/>
    <property type="project" value="TreeGrafter"/>
</dbReference>
<accession>A0A9P7BI52</accession>
<keyword evidence="3" id="KW-1185">Reference proteome</keyword>
<evidence type="ECO:0000259" key="1">
    <source>
        <dbReference type="Pfam" id="PF10213"/>
    </source>
</evidence>
<dbReference type="EMBL" id="PUHW01000034">
    <property type="protein sequence ID" value="KAG0690363.1"/>
    <property type="molecule type" value="Genomic_DNA"/>
</dbReference>
<feature type="domain" description="Small ribosomal subunit protein mS35 mitochondrial conserved" evidence="1">
    <location>
        <begin position="190"/>
        <end position="319"/>
    </location>
</feature>
<keyword evidence="2" id="KW-0689">Ribosomal protein</keyword>
<proteinExistence type="predicted"/>
<dbReference type="GO" id="GO:0032543">
    <property type="term" value="P:mitochondrial translation"/>
    <property type="evidence" value="ECO:0007669"/>
    <property type="project" value="InterPro"/>
</dbReference>
<dbReference type="PANTHER" id="PTHR13490">
    <property type="entry name" value="MITOCHONDRIAL 28S RIBOSOMAL PROTEIN S28"/>
    <property type="match status" value="1"/>
</dbReference>
<dbReference type="PANTHER" id="PTHR13490:SF0">
    <property type="entry name" value="SMALL RIBOSOMAL SUBUNIT PROTEIN MS35"/>
    <property type="match status" value="1"/>
</dbReference>
<dbReference type="Proteomes" id="UP000697127">
    <property type="component" value="Unassembled WGS sequence"/>
</dbReference>
<name>A0A9P7BI52_9ASCO</name>
<dbReference type="Pfam" id="PF10213">
    <property type="entry name" value="MRP-S28"/>
    <property type="match status" value="1"/>
</dbReference>
<organism evidence="2 3">
    <name type="scientific">Pichia californica</name>
    <dbReference type="NCBI Taxonomy" id="460514"/>
    <lineage>
        <taxon>Eukaryota</taxon>
        <taxon>Fungi</taxon>
        <taxon>Dikarya</taxon>
        <taxon>Ascomycota</taxon>
        <taxon>Saccharomycotina</taxon>
        <taxon>Pichiomycetes</taxon>
        <taxon>Pichiales</taxon>
        <taxon>Pichiaceae</taxon>
        <taxon>Pichia</taxon>
    </lineage>
</organism>
<dbReference type="InterPro" id="IPR019349">
    <property type="entry name" value="Ribosomal_mS35_mit"/>
</dbReference>
<dbReference type="AlphaFoldDB" id="A0A9P7BI52"/>
<protein>
    <submittedName>
        <fullName evidence="2">37S ribosomal protein S24, mitochondrial</fullName>
    </submittedName>
</protein>
<dbReference type="GO" id="GO:0003735">
    <property type="term" value="F:structural constituent of ribosome"/>
    <property type="evidence" value="ECO:0007669"/>
    <property type="project" value="InterPro"/>
</dbReference>
<gene>
    <name evidence="2" type="primary">RSM24</name>
    <name evidence="2" type="ORF">C6P40_003077</name>
</gene>
<evidence type="ECO:0000313" key="3">
    <source>
        <dbReference type="Proteomes" id="UP000697127"/>
    </source>
</evidence>
<comment type="caution">
    <text evidence="2">The sequence shown here is derived from an EMBL/GenBank/DDBJ whole genome shotgun (WGS) entry which is preliminary data.</text>
</comment>
<reference evidence="2" key="1">
    <citation type="submission" date="2020-11" db="EMBL/GenBank/DDBJ databases">
        <title>Kefir isolates.</title>
        <authorList>
            <person name="Marcisauskas S."/>
            <person name="Kim Y."/>
            <person name="Blasche S."/>
        </authorList>
    </citation>
    <scope>NUCLEOTIDE SEQUENCE</scope>
    <source>
        <strain evidence="2">Olga-1</strain>
    </source>
</reference>
<evidence type="ECO:0000313" key="2">
    <source>
        <dbReference type="EMBL" id="KAG0690363.1"/>
    </source>
</evidence>